<evidence type="ECO:0000256" key="1">
    <source>
        <dbReference type="SAM" id="Phobius"/>
    </source>
</evidence>
<gene>
    <name evidence="3" type="primary">LOC107108975</name>
</gene>
<evidence type="ECO:0000313" key="3">
    <source>
        <dbReference type="RefSeq" id="XP_015265023.1"/>
    </source>
</evidence>
<reference evidence="3" key="1">
    <citation type="submission" date="2025-08" db="UniProtKB">
        <authorList>
            <consortium name="RefSeq"/>
        </authorList>
    </citation>
    <scope>IDENTIFICATION</scope>
</reference>
<organism evidence="2 3">
    <name type="scientific">Gekko japonicus</name>
    <name type="common">Schlegel's Japanese gecko</name>
    <dbReference type="NCBI Taxonomy" id="146911"/>
    <lineage>
        <taxon>Eukaryota</taxon>
        <taxon>Metazoa</taxon>
        <taxon>Chordata</taxon>
        <taxon>Craniata</taxon>
        <taxon>Vertebrata</taxon>
        <taxon>Euteleostomi</taxon>
        <taxon>Lepidosauria</taxon>
        <taxon>Squamata</taxon>
        <taxon>Bifurcata</taxon>
        <taxon>Gekkota</taxon>
        <taxon>Gekkonidae</taxon>
        <taxon>Gekkoninae</taxon>
        <taxon>Gekko</taxon>
    </lineage>
</organism>
<keyword evidence="1" id="KW-1133">Transmembrane helix</keyword>
<dbReference type="GeneID" id="107108975"/>
<keyword evidence="1" id="KW-0812">Transmembrane</keyword>
<feature type="transmembrane region" description="Helical" evidence="1">
    <location>
        <begin position="59"/>
        <end position="83"/>
    </location>
</feature>
<sequence length="84" mass="9927">MFRNALALRSIFQRSISTASRRQFKNRVKEHQKFFQEQGTYFMNSTWLLCPRNRNDSRMLLAVVLLSPIPLHSSGTFFVLVLYD</sequence>
<protein>
    <submittedName>
        <fullName evidence="3">Uncharacterized protein LOC107108975 isoform X1</fullName>
    </submittedName>
</protein>
<keyword evidence="1" id="KW-0472">Membrane</keyword>
<name>A0ABM1JU86_GEKJA</name>
<keyword evidence="2" id="KW-1185">Reference proteome</keyword>
<dbReference type="RefSeq" id="XP_015265023.1">
    <property type="nucleotide sequence ID" value="XM_015409537.1"/>
</dbReference>
<proteinExistence type="predicted"/>
<dbReference type="Proteomes" id="UP000694871">
    <property type="component" value="Unplaced"/>
</dbReference>
<accession>A0ABM1JU86</accession>
<evidence type="ECO:0000313" key="2">
    <source>
        <dbReference type="Proteomes" id="UP000694871"/>
    </source>
</evidence>